<name>A0AAV4TQR2_CAEEX</name>
<dbReference type="Proteomes" id="UP001054945">
    <property type="component" value="Unassembled WGS sequence"/>
</dbReference>
<evidence type="ECO:0000256" key="1">
    <source>
        <dbReference type="SAM" id="MobiDB-lite"/>
    </source>
</evidence>
<feature type="compositionally biased region" description="Polar residues" evidence="1">
    <location>
        <begin position="19"/>
        <end position="28"/>
    </location>
</feature>
<feature type="region of interest" description="Disordered" evidence="1">
    <location>
        <begin position="19"/>
        <end position="91"/>
    </location>
</feature>
<reference evidence="2 3" key="1">
    <citation type="submission" date="2021-06" db="EMBL/GenBank/DDBJ databases">
        <title>Caerostris extrusa draft genome.</title>
        <authorList>
            <person name="Kono N."/>
            <person name="Arakawa K."/>
        </authorList>
    </citation>
    <scope>NUCLEOTIDE SEQUENCE [LARGE SCALE GENOMIC DNA]</scope>
</reference>
<keyword evidence="3" id="KW-1185">Reference proteome</keyword>
<evidence type="ECO:0000313" key="3">
    <source>
        <dbReference type="Proteomes" id="UP001054945"/>
    </source>
</evidence>
<protein>
    <submittedName>
        <fullName evidence="2">Uncharacterized protein</fullName>
    </submittedName>
</protein>
<evidence type="ECO:0000313" key="2">
    <source>
        <dbReference type="EMBL" id="GIY47647.1"/>
    </source>
</evidence>
<sequence length="106" mass="11802">MTCIYQYIVTLEDTQHFTTNDPYSQQPGVASLPSGFHSGDAPDLVRPPAVDLAPEDLDEEGEGGKFREEKKNERMEPNQSPRIVGNGTFPPPFNLPAMQEQFECTC</sequence>
<dbReference type="AlphaFoldDB" id="A0AAV4TQR2"/>
<gene>
    <name evidence="2" type="ORF">CEXT_333881</name>
</gene>
<proteinExistence type="predicted"/>
<accession>A0AAV4TQR2</accession>
<dbReference type="EMBL" id="BPLR01011607">
    <property type="protein sequence ID" value="GIY47647.1"/>
    <property type="molecule type" value="Genomic_DNA"/>
</dbReference>
<organism evidence="2 3">
    <name type="scientific">Caerostris extrusa</name>
    <name type="common">Bark spider</name>
    <name type="synonym">Caerostris bankana</name>
    <dbReference type="NCBI Taxonomy" id="172846"/>
    <lineage>
        <taxon>Eukaryota</taxon>
        <taxon>Metazoa</taxon>
        <taxon>Ecdysozoa</taxon>
        <taxon>Arthropoda</taxon>
        <taxon>Chelicerata</taxon>
        <taxon>Arachnida</taxon>
        <taxon>Araneae</taxon>
        <taxon>Araneomorphae</taxon>
        <taxon>Entelegynae</taxon>
        <taxon>Araneoidea</taxon>
        <taxon>Araneidae</taxon>
        <taxon>Caerostris</taxon>
    </lineage>
</organism>
<feature type="compositionally biased region" description="Basic and acidic residues" evidence="1">
    <location>
        <begin position="62"/>
        <end position="76"/>
    </location>
</feature>
<comment type="caution">
    <text evidence="2">The sequence shown here is derived from an EMBL/GenBank/DDBJ whole genome shotgun (WGS) entry which is preliminary data.</text>
</comment>